<organism evidence="1 2">
    <name type="scientific">Streptomyces citrinus</name>
    <dbReference type="NCBI Taxonomy" id="3118173"/>
    <lineage>
        <taxon>Bacteria</taxon>
        <taxon>Bacillati</taxon>
        <taxon>Actinomycetota</taxon>
        <taxon>Actinomycetes</taxon>
        <taxon>Kitasatosporales</taxon>
        <taxon>Streptomycetaceae</taxon>
        <taxon>Streptomyces</taxon>
    </lineage>
</organism>
<reference evidence="1" key="1">
    <citation type="journal article" date="2025" name="Int. J. Syst. Evol. Microbiol.">
        <title>Streptomyces citrinus sp. nov., with yellow diffusible pigment.</title>
        <authorList>
            <person name="He Y."/>
            <person name="Yang E."/>
            <person name="Xu J."/>
            <person name="Sun Y."/>
            <person name="Sun L."/>
        </authorList>
    </citation>
    <scope>NUCLEOTIDE SEQUENCE</scope>
    <source>
        <strain evidence="1">Q6</strain>
    </source>
</reference>
<name>A0ACD5AN50_9ACTN</name>
<sequence>MAVVPLPATDLFLGGRGDETAVRRGLAPVRDLWDAGVLTACATNNIRNAFTPYGTGDVLETALLLARLAHLSGPADLRRVLRMVTYDATRVIGIPEADYGVRVGAVADLVVLDTQDHDSVLLERPARTAVIKSGRVVARSQCTAELDDTLVTDGKA</sequence>
<accession>A0ACD5AN50</accession>
<dbReference type="Proteomes" id="UP001432251">
    <property type="component" value="Chromosome"/>
</dbReference>
<evidence type="ECO:0000313" key="1">
    <source>
        <dbReference type="EMBL" id="WWQ68455.1"/>
    </source>
</evidence>
<keyword evidence="2" id="KW-1185">Reference proteome</keyword>
<proteinExistence type="predicted"/>
<protein>
    <submittedName>
        <fullName evidence="1">Amidohydrolase family protein</fullName>
    </submittedName>
</protein>
<evidence type="ECO:0000313" key="2">
    <source>
        <dbReference type="Proteomes" id="UP001432251"/>
    </source>
</evidence>
<dbReference type="EMBL" id="CP146022">
    <property type="protein sequence ID" value="WWQ68455.1"/>
    <property type="molecule type" value="Genomic_DNA"/>
</dbReference>
<gene>
    <name evidence="1" type="ORF">V2W30_37395</name>
</gene>